<accession>A0AAV2HAZ7</accession>
<gene>
    <name evidence="12" type="ORF">GSLYS_00004837001</name>
</gene>
<feature type="signal peptide" evidence="10">
    <location>
        <begin position="1"/>
        <end position="36"/>
    </location>
</feature>
<evidence type="ECO:0000256" key="7">
    <source>
        <dbReference type="ARBA" id="ARBA00023180"/>
    </source>
</evidence>
<evidence type="ECO:0000256" key="8">
    <source>
        <dbReference type="RuleBase" id="RU000354"/>
    </source>
</evidence>
<feature type="chain" id="PRO_5043595420" description="TGF-beta family profile domain-containing protein" evidence="10">
    <location>
        <begin position="37"/>
        <end position="460"/>
    </location>
</feature>
<sequence length="460" mass="52042">MKFGQLRRLTSLFQTLNPVHLLLLAAVTLQSHPASTAPGGRPPAMALPSSSSSAHVSASGASSESDDTPSRPDALARLTKVFGFSRIPRHISPNVVPPQYMQDLYSTLTDTGGLTKAIGPYNSNVIRSFPDKDSIHRMHFFYNISYLEEGEKVLQAEFRIFKMRPGPSLAPPLEPRTPHHILIKIYQVLDIRYMTSPKNLHLLDAQKISTHSHGWHVFNVTLGVLSWQRGTQINYGLLVTTEGSHGVINSTVIRFAQRNEHHDSKQPILVVYTDDGQRKHSTYISPDDEEYLEIKEDLLNRELRANGTLKDGIRKLNERTRHAQRAAHRTRRSTRAKDTGRKKRTYDMYRYRQNRRACSRHEMFVDFEEIGWSGWIISPNSYNAYHCAGECPFPLGQSQKPTNHATVQSIVHALNVVKDVGTPCCVPNKLYSISLLYFDDNENVILKQYDDMVVASCGCH</sequence>
<evidence type="ECO:0000313" key="13">
    <source>
        <dbReference type="Proteomes" id="UP001497497"/>
    </source>
</evidence>
<feature type="region of interest" description="Disordered" evidence="9">
    <location>
        <begin position="320"/>
        <end position="341"/>
    </location>
</feature>
<evidence type="ECO:0000256" key="1">
    <source>
        <dbReference type="ARBA" id="ARBA00004613"/>
    </source>
</evidence>
<reference evidence="12 13" key="1">
    <citation type="submission" date="2024-04" db="EMBL/GenBank/DDBJ databases">
        <authorList>
            <consortium name="Genoscope - CEA"/>
            <person name="William W."/>
        </authorList>
    </citation>
    <scope>NUCLEOTIDE SEQUENCE [LARGE SCALE GENOMIC DNA]</scope>
</reference>
<evidence type="ECO:0000256" key="2">
    <source>
        <dbReference type="ARBA" id="ARBA00006656"/>
    </source>
</evidence>
<dbReference type="FunFam" id="2.10.90.10:FF:000001">
    <property type="entry name" value="Bone morphogenetic protein 4"/>
    <property type="match status" value="1"/>
</dbReference>
<dbReference type="GO" id="GO:0008083">
    <property type="term" value="F:growth factor activity"/>
    <property type="evidence" value="ECO:0007669"/>
    <property type="project" value="UniProtKB-KW"/>
</dbReference>
<proteinExistence type="inferred from homology"/>
<keyword evidence="7" id="KW-0325">Glycoprotein</keyword>
<feature type="compositionally biased region" description="Low complexity" evidence="9">
    <location>
        <begin position="44"/>
        <end position="63"/>
    </location>
</feature>
<comment type="caution">
    <text evidence="12">The sequence shown here is derived from an EMBL/GenBank/DDBJ whole genome shotgun (WGS) entry which is preliminary data.</text>
</comment>
<keyword evidence="13" id="KW-1185">Reference proteome</keyword>
<dbReference type="Pfam" id="PF00688">
    <property type="entry name" value="TGFb_propeptide"/>
    <property type="match status" value="1"/>
</dbReference>
<evidence type="ECO:0000256" key="6">
    <source>
        <dbReference type="ARBA" id="ARBA00023157"/>
    </source>
</evidence>
<keyword evidence="4 10" id="KW-0732">Signal</keyword>
<dbReference type="GO" id="GO:0005615">
    <property type="term" value="C:extracellular space"/>
    <property type="evidence" value="ECO:0007669"/>
    <property type="project" value="TreeGrafter"/>
</dbReference>
<dbReference type="Gene3D" id="2.10.90.10">
    <property type="entry name" value="Cystine-knot cytokines"/>
    <property type="match status" value="1"/>
</dbReference>
<dbReference type="InterPro" id="IPR029034">
    <property type="entry name" value="Cystine-knot_cytokine"/>
</dbReference>
<dbReference type="Proteomes" id="UP001497497">
    <property type="component" value="Unassembled WGS sequence"/>
</dbReference>
<keyword evidence="3" id="KW-0964">Secreted</keyword>
<evidence type="ECO:0000256" key="4">
    <source>
        <dbReference type="ARBA" id="ARBA00022729"/>
    </source>
</evidence>
<keyword evidence="5 8" id="KW-0339">Growth factor</keyword>
<feature type="compositionally biased region" description="Basic residues" evidence="9">
    <location>
        <begin position="322"/>
        <end position="334"/>
    </location>
</feature>
<name>A0AAV2HAZ7_LYMST</name>
<protein>
    <recommendedName>
        <fullName evidence="11">TGF-beta family profile domain-containing protein</fullName>
    </recommendedName>
</protein>
<dbReference type="Pfam" id="PF00019">
    <property type="entry name" value="TGF_beta"/>
    <property type="match status" value="1"/>
</dbReference>
<evidence type="ECO:0000256" key="5">
    <source>
        <dbReference type="ARBA" id="ARBA00023030"/>
    </source>
</evidence>
<keyword evidence="6" id="KW-1015">Disulfide bond</keyword>
<comment type="subcellular location">
    <subcellularLocation>
        <location evidence="1">Secreted</location>
    </subcellularLocation>
</comment>
<comment type="similarity">
    <text evidence="2 8">Belongs to the TGF-beta family.</text>
</comment>
<dbReference type="AlphaFoldDB" id="A0AAV2HAZ7"/>
<feature type="domain" description="TGF-beta family profile" evidence="11">
    <location>
        <begin position="341"/>
        <end position="460"/>
    </location>
</feature>
<dbReference type="SMART" id="SM00204">
    <property type="entry name" value="TGFB"/>
    <property type="match status" value="1"/>
</dbReference>
<evidence type="ECO:0000256" key="10">
    <source>
        <dbReference type="SAM" id="SignalP"/>
    </source>
</evidence>
<dbReference type="PANTHER" id="PTHR11848">
    <property type="entry name" value="TGF-BETA FAMILY"/>
    <property type="match status" value="1"/>
</dbReference>
<dbReference type="PROSITE" id="PS00250">
    <property type="entry name" value="TGF_BETA_1"/>
    <property type="match status" value="1"/>
</dbReference>
<evidence type="ECO:0000259" key="11">
    <source>
        <dbReference type="PROSITE" id="PS51362"/>
    </source>
</evidence>
<dbReference type="EMBL" id="CAXITT010000074">
    <property type="protein sequence ID" value="CAL1530712.1"/>
    <property type="molecule type" value="Genomic_DNA"/>
</dbReference>
<feature type="region of interest" description="Disordered" evidence="9">
    <location>
        <begin position="33"/>
        <end position="72"/>
    </location>
</feature>
<evidence type="ECO:0000256" key="3">
    <source>
        <dbReference type="ARBA" id="ARBA00022525"/>
    </source>
</evidence>
<dbReference type="CDD" id="cd13765">
    <property type="entry name" value="TGF_beta_ADMP"/>
    <property type="match status" value="1"/>
</dbReference>
<dbReference type="GO" id="GO:0005125">
    <property type="term" value="F:cytokine activity"/>
    <property type="evidence" value="ECO:0007669"/>
    <property type="project" value="TreeGrafter"/>
</dbReference>
<dbReference type="SUPFAM" id="SSF57501">
    <property type="entry name" value="Cystine-knot cytokines"/>
    <property type="match status" value="1"/>
</dbReference>
<dbReference type="PANTHER" id="PTHR11848:SF308">
    <property type="entry name" value="BMP-LIKE PROTEIN UNC-129"/>
    <property type="match status" value="1"/>
</dbReference>
<dbReference type="InterPro" id="IPR015615">
    <property type="entry name" value="TGF-beta-rel"/>
</dbReference>
<dbReference type="PROSITE" id="PS51362">
    <property type="entry name" value="TGF_BETA_2"/>
    <property type="match status" value="1"/>
</dbReference>
<dbReference type="Gene3D" id="2.60.120.970">
    <property type="match status" value="1"/>
</dbReference>
<dbReference type="InterPro" id="IPR017948">
    <property type="entry name" value="TGFb_CS"/>
</dbReference>
<dbReference type="InterPro" id="IPR001839">
    <property type="entry name" value="TGF-b_C"/>
</dbReference>
<dbReference type="InterPro" id="IPR001111">
    <property type="entry name" value="TGF-b_propeptide"/>
</dbReference>
<evidence type="ECO:0000313" key="12">
    <source>
        <dbReference type="EMBL" id="CAL1530712.1"/>
    </source>
</evidence>
<organism evidence="12 13">
    <name type="scientific">Lymnaea stagnalis</name>
    <name type="common">Great pond snail</name>
    <name type="synonym">Helix stagnalis</name>
    <dbReference type="NCBI Taxonomy" id="6523"/>
    <lineage>
        <taxon>Eukaryota</taxon>
        <taxon>Metazoa</taxon>
        <taxon>Spiralia</taxon>
        <taxon>Lophotrochozoa</taxon>
        <taxon>Mollusca</taxon>
        <taxon>Gastropoda</taxon>
        <taxon>Heterobranchia</taxon>
        <taxon>Euthyneura</taxon>
        <taxon>Panpulmonata</taxon>
        <taxon>Hygrophila</taxon>
        <taxon>Lymnaeoidea</taxon>
        <taxon>Lymnaeidae</taxon>
        <taxon>Lymnaea</taxon>
    </lineage>
</organism>
<evidence type="ECO:0000256" key="9">
    <source>
        <dbReference type="SAM" id="MobiDB-lite"/>
    </source>
</evidence>